<reference evidence="2 3" key="1">
    <citation type="submission" date="2018-08" db="EMBL/GenBank/DDBJ databases">
        <title>Genomic Encyclopedia of Archaeal and Bacterial Type Strains, Phase II (KMG-II): from individual species to whole genera.</title>
        <authorList>
            <person name="Goeker M."/>
        </authorList>
    </citation>
    <scope>NUCLEOTIDE SEQUENCE [LARGE SCALE GENOMIC DNA]</scope>
    <source>
        <strain evidence="2 3">DSM 17099</strain>
    </source>
</reference>
<sequence length="64" mass="6798">MTCHSYDDRNEGAAAATMIILAAVAVLFFCIGAFACRAWTANADRPVDCFALTGHECATLKSRG</sequence>
<comment type="caution">
    <text evidence="2">The sequence shown here is derived from an EMBL/GenBank/DDBJ whole genome shotgun (WGS) entry which is preliminary data.</text>
</comment>
<evidence type="ECO:0000313" key="2">
    <source>
        <dbReference type="EMBL" id="REF69621.1"/>
    </source>
</evidence>
<organism evidence="2 3">
    <name type="scientific">Paracoccus versutus</name>
    <name type="common">Thiobacillus versutus</name>
    <dbReference type="NCBI Taxonomy" id="34007"/>
    <lineage>
        <taxon>Bacteria</taxon>
        <taxon>Pseudomonadati</taxon>
        <taxon>Pseudomonadota</taxon>
        <taxon>Alphaproteobacteria</taxon>
        <taxon>Rhodobacterales</taxon>
        <taxon>Paracoccaceae</taxon>
        <taxon>Paracoccus</taxon>
    </lineage>
</organism>
<protein>
    <submittedName>
        <fullName evidence="2">Uncharacterized protein</fullName>
    </submittedName>
</protein>
<evidence type="ECO:0000256" key="1">
    <source>
        <dbReference type="SAM" id="Phobius"/>
    </source>
</evidence>
<gene>
    <name evidence="2" type="ORF">BDD41_2331</name>
</gene>
<dbReference type="Proteomes" id="UP000256941">
    <property type="component" value="Unassembled WGS sequence"/>
</dbReference>
<proteinExistence type="predicted"/>
<keyword evidence="1" id="KW-1133">Transmembrane helix</keyword>
<keyword evidence="1" id="KW-0472">Membrane</keyword>
<evidence type="ECO:0000313" key="3">
    <source>
        <dbReference type="Proteomes" id="UP000256941"/>
    </source>
</evidence>
<dbReference type="AlphaFoldDB" id="A0A3D9XJ28"/>
<name>A0A3D9XJ28_PARVE</name>
<feature type="transmembrane region" description="Helical" evidence="1">
    <location>
        <begin position="12"/>
        <end position="36"/>
    </location>
</feature>
<dbReference type="EMBL" id="QTUJ01000002">
    <property type="protein sequence ID" value="REF69621.1"/>
    <property type="molecule type" value="Genomic_DNA"/>
</dbReference>
<accession>A0A3D9XJ28</accession>
<dbReference type="RefSeq" id="WP_147304502.1">
    <property type="nucleotide sequence ID" value="NZ_CP038197.1"/>
</dbReference>
<keyword evidence="1" id="KW-0812">Transmembrane</keyword>